<protein>
    <submittedName>
        <fullName evidence="2">Uncharacterized protein</fullName>
    </submittedName>
</protein>
<dbReference type="Proteomes" id="UP000199350">
    <property type="component" value="Chromosome I"/>
</dbReference>
<sequence length="254" mass="28063">MGRPGRPGADLVRKPLEQGPLDGDYPVNDQSDPDFNVGGVERILPDELQFEQISSYMDATYPRPSETEDLDRYLALLPDRLTHAAMLMLGSAVDHTMPGVAFVDEIEVESTEFGPLFRPPHPTGVWVVACGPRSPRAREFAWQPEVAAAAELSGAVALDVRREDVEAAIAFARERGARDVVVWLYRQRFDTSADRAIYSFPPDYRDIPESALVQVPAGTGAFTEYHSTGEISTPTEARRRIRDVATFLSSVSTQ</sequence>
<evidence type="ECO:0000313" key="3">
    <source>
        <dbReference type="Proteomes" id="UP000199350"/>
    </source>
</evidence>
<gene>
    <name evidence="2" type="ORF">SAMN04488535_1685</name>
</gene>
<name>A0A1G9PZV8_9CORY</name>
<reference evidence="3" key="1">
    <citation type="submission" date="2016-10" db="EMBL/GenBank/DDBJ databases">
        <authorList>
            <person name="Varghese N."/>
            <person name="Submissions S."/>
        </authorList>
    </citation>
    <scope>NUCLEOTIDE SEQUENCE [LARGE SCALE GENOMIC DNA]</scope>
    <source>
        <strain evidence="3">DSM 20632</strain>
    </source>
</reference>
<feature type="region of interest" description="Disordered" evidence="1">
    <location>
        <begin position="1"/>
        <end position="33"/>
    </location>
</feature>
<proteinExistence type="predicted"/>
<dbReference type="AlphaFoldDB" id="A0A1G9PZV8"/>
<organism evidence="2 3">
    <name type="scientific">Corynebacterium mycetoides</name>
    <dbReference type="NCBI Taxonomy" id="38302"/>
    <lineage>
        <taxon>Bacteria</taxon>
        <taxon>Bacillati</taxon>
        <taxon>Actinomycetota</taxon>
        <taxon>Actinomycetes</taxon>
        <taxon>Mycobacteriales</taxon>
        <taxon>Corynebacteriaceae</taxon>
        <taxon>Corynebacterium</taxon>
    </lineage>
</organism>
<evidence type="ECO:0000313" key="2">
    <source>
        <dbReference type="EMBL" id="SDM04284.1"/>
    </source>
</evidence>
<dbReference type="STRING" id="38302.SAMN04488535_1685"/>
<dbReference type="EMBL" id="LT629700">
    <property type="protein sequence ID" value="SDM04284.1"/>
    <property type="molecule type" value="Genomic_DNA"/>
</dbReference>
<keyword evidence="3" id="KW-1185">Reference proteome</keyword>
<evidence type="ECO:0000256" key="1">
    <source>
        <dbReference type="SAM" id="MobiDB-lite"/>
    </source>
</evidence>
<accession>A0A1G9PZV8</accession>